<dbReference type="GO" id="GO:0032040">
    <property type="term" value="C:small-subunit processome"/>
    <property type="evidence" value="ECO:0007669"/>
    <property type="project" value="InterPro"/>
</dbReference>
<comment type="caution">
    <text evidence="9">The sequence shown here is derived from an EMBL/GenBank/DDBJ whole genome shotgun (WGS) entry which is preliminary data.</text>
</comment>
<dbReference type="FunFam" id="2.130.10.10:FF:001009">
    <property type="entry name" value="Small nucleolar ribonucleoprotein complex subunit, putative"/>
    <property type="match status" value="1"/>
</dbReference>
<feature type="repeat" description="WD" evidence="6">
    <location>
        <begin position="538"/>
        <end position="579"/>
    </location>
</feature>
<evidence type="ECO:0000256" key="1">
    <source>
        <dbReference type="ARBA" id="ARBA00004604"/>
    </source>
</evidence>
<dbReference type="InterPro" id="IPR001680">
    <property type="entry name" value="WD40_rpt"/>
</dbReference>
<evidence type="ECO:0000256" key="7">
    <source>
        <dbReference type="SAM" id="MobiDB-lite"/>
    </source>
</evidence>
<dbReference type="GO" id="GO:0000472">
    <property type="term" value="P:endonucleolytic cleavage to generate mature 5'-end of SSU-rRNA from (SSU-rRNA, 5.8S rRNA, LSU-rRNA)"/>
    <property type="evidence" value="ECO:0007669"/>
    <property type="project" value="TreeGrafter"/>
</dbReference>
<dbReference type="InterPro" id="IPR013934">
    <property type="entry name" value="Utp13_C"/>
</dbReference>
<gene>
    <name evidence="9" type="ORF">NLU13_9729</name>
</gene>
<dbReference type="SUPFAM" id="SSF50978">
    <property type="entry name" value="WD40 repeat-like"/>
    <property type="match status" value="2"/>
</dbReference>
<dbReference type="Pfam" id="PF00400">
    <property type="entry name" value="WD40"/>
    <property type="match status" value="8"/>
</dbReference>
<feature type="domain" description="U3 small nucleolar RNA-associated protein 13 C-terminal" evidence="8">
    <location>
        <begin position="740"/>
        <end position="889"/>
    </location>
</feature>
<keyword evidence="2 6" id="KW-0853">WD repeat</keyword>
<dbReference type="InterPro" id="IPR036322">
    <property type="entry name" value="WD40_repeat_dom_sf"/>
</dbReference>
<dbReference type="SMART" id="SM00320">
    <property type="entry name" value="WD40"/>
    <property type="match status" value="11"/>
</dbReference>
<name>A0AA39GBS4_SARSR</name>
<dbReference type="AlphaFoldDB" id="A0AA39GBS4"/>
<evidence type="ECO:0000313" key="9">
    <source>
        <dbReference type="EMBL" id="KAK0383818.1"/>
    </source>
</evidence>
<dbReference type="InterPro" id="IPR019775">
    <property type="entry name" value="WD40_repeat_CS"/>
</dbReference>
<keyword evidence="3" id="KW-0677">Repeat</keyword>
<evidence type="ECO:0000256" key="3">
    <source>
        <dbReference type="ARBA" id="ARBA00022737"/>
    </source>
</evidence>
<dbReference type="PROSITE" id="PS00678">
    <property type="entry name" value="WD_REPEATS_1"/>
    <property type="match status" value="3"/>
</dbReference>
<dbReference type="InterPro" id="IPR020472">
    <property type="entry name" value="WD40_PAC1"/>
</dbReference>
<dbReference type="GO" id="GO:0030686">
    <property type="term" value="C:90S preribosome"/>
    <property type="evidence" value="ECO:0007669"/>
    <property type="project" value="TreeGrafter"/>
</dbReference>
<dbReference type="Proteomes" id="UP001175261">
    <property type="component" value="Unassembled WGS sequence"/>
</dbReference>
<evidence type="ECO:0000313" key="10">
    <source>
        <dbReference type="Proteomes" id="UP001175261"/>
    </source>
</evidence>
<dbReference type="Gene3D" id="2.130.10.10">
    <property type="entry name" value="YVTN repeat-like/Quinoprotein amine dehydrogenase"/>
    <property type="match status" value="4"/>
</dbReference>
<feature type="repeat" description="WD" evidence="6">
    <location>
        <begin position="114"/>
        <end position="155"/>
    </location>
</feature>
<evidence type="ECO:0000256" key="4">
    <source>
        <dbReference type="ARBA" id="ARBA00023242"/>
    </source>
</evidence>
<dbReference type="InterPro" id="IPR015943">
    <property type="entry name" value="WD40/YVTN_repeat-like_dom_sf"/>
</dbReference>
<dbReference type="PROSITE" id="PS50294">
    <property type="entry name" value="WD_REPEATS_REGION"/>
    <property type="match status" value="5"/>
</dbReference>
<comment type="subcellular location">
    <subcellularLocation>
        <location evidence="1">Nucleus</location>
        <location evidence="1">Nucleolus</location>
    </subcellularLocation>
</comment>
<dbReference type="PRINTS" id="PR00320">
    <property type="entry name" value="GPROTEINBRPT"/>
</dbReference>
<comment type="function">
    <text evidence="5">Component of the ASTRA complex involved in chromatin remodeling.</text>
</comment>
<dbReference type="PANTHER" id="PTHR19854">
    <property type="entry name" value="TRANSDUCIN BETA-LIKE 3"/>
    <property type="match status" value="1"/>
</dbReference>
<feature type="repeat" description="WD" evidence="6">
    <location>
        <begin position="276"/>
        <end position="310"/>
    </location>
</feature>
<feature type="compositionally biased region" description="Basic and acidic residues" evidence="7">
    <location>
        <begin position="177"/>
        <end position="191"/>
    </location>
</feature>
<keyword evidence="10" id="KW-1185">Reference proteome</keyword>
<dbReference type="PROSITE" id="PS50082">
    <property type="entry name" value="WD_REPEATS_2"/>
    <property type="match status" value="9"/>
</dbReference>
<feature type="repeat" description="WD" evidence="6">
    <location>
        <begin position="228"/>
        <end position="269"/>
    </location>
</feature>
<evidence type="ECO:0000259" key="8">
    <source>
        <dbReference type="Pfam" id="PF08625"/>
    </source>
</evidence>
<proteinExistence type="predicted"/>
<dbReference type="EMBL" id="JAPDFR010000009">
    <property type="protein sequence ID" value="KAK0383818.1"/>
    <property type="molecule type" value="Genomic_DNA"/>
</dbReference>
<evidence type="ECO:0000256" key="2">
    <source>
        <dbReference type="ARBA" id="ARBA00022574"/>
    </source>
</evidence>
<accession>A0AA39GBS4</accession>
<sequence>MVKTDNKMATKQPRKTTFDVSHVIRPIFTGGAVALDDGAGILATAFGEDAVLTDPSTGAHLSQIEGDGEQISTLTLTPSGSHLIICSRSLSMRVFSLKRSEDSSSIEATLLRTNKPHSTPVVVLAVDRTSTLIATGGTDGTIKVWDIAAGYVTHTFRGPSVLVSALRFFEIVGRSDEPTQSKDKRGSKAIDEGDEPNEPTVNYRLVSGSQDGKVKVWDLNKRKCVANLDSHVSDVQSIDYSPEQDAIVTGSRDKTIIWWDAKSWKQRRVVPCLELVESVGFVDEGRLTFSGGANGCLRVWDTDTGREVSPKQAGKSEEEGIVSGVYRPGLPFILLVQVDHTLALYRVPNRANLDAAAVAEPFRRISGTHDDIIDLAYLLPDQSMLALATNSEDIRLVSAVDSATTNASGTWDDNESPYFGQDIGLLRGHEDIVIALDVDWSGHWVVTGAKDNTARLWRIDGVNKSYECWAVFIGHAESLGAVALPTAVPPVSSAAHTDPLNHPPAFILTGSQDQTVKKWEVPRKPQQKGDKTRAQFTRKAHDKDINALTTHHNNQIFASASQDKTVKIWSTGEGEVQGILRGHKRGVWSVRFSPDKMPAIQGDSGSVSSKGVILTGSGDKTVKIWSLNDYTCIRTFEGHSNSILKVVWLGNSGSEDRSKGPVQFASAAGDGLVKVWDANSGEAECTLDNHEDRVWALAVNPKTNAIVSGSGDSTVTLWKDTTIETQAAATEQAAKLVEQEQELQNHIHAGSYREAIVLALQLNHPGRLLGLFTTVVTTNKPEKGSLTGIKAVDEVIANLSDEQIFTLLLRLRDWNTNARTAPIAQRILWTLVRSYPASRLSNLSVKGARGQKSLQEVLHALKVYTERHYKRMEELVDESYLVEYTLREMDDLAPALEDEDVMDVDGQADTIMVG</sequence>
<dbReference type="FunFam" id="2.130.10.10:FF:001144">
    <property type="entry name" value="WD40 repeat-like protein"/>
    <property type="match status" value="1"/>
</dbReference>
<evidence type="ECO:0000256" key="5">
    <source>
        <dbReference type="ARBA" id="ARBA00037338"/>
    </source>
</evidence>
<feature type="repeat" description="WD" evidence="6">
    <location>
        <begin position="687"/>
        <end position="719"/>
    </location>
</feature>
<evidence type="ECO:0000256" key="6">
    <source>
        <dbReference type="PROSITE-ProRule" id="PRU00221"/>
    </source>
</evidence>
<feature type="repeat" description="WD" evidence="6">
    <location>
        <begin position="580"/>
        <end position="635"/>
    </location>
</feature>
<protein>
    <recommendedName>
        <fullName evidence="8">U3 small nucleolar RNA-associated protein 13 C-terminal domain-containing protein</fullName>
    </recommendedName>
</protein>
<keyword evidence="4" id="KW-0539">Nucleus</keyword>
<dbReference type="CDD" id="cd00200">
    <property type="entry name" value="WD40"/>
    <property type="match status" value="2"/>
</dbReference>
<reference evidence="9" key="1">
    <citation type="submission" date="2022-10" db="EMBL/GenBank/DDBJ databases">
        <title>Determination and structural analysis of whole genome sequence of Sarocladium strictum F4-1.</title>
        <authorList>
            <person name="Hu L."/>
            <person name="Jiang Y."/>
        </authorList>
    </citation>
    <scope>NUCLEOTIDE SEQUENCE</scope>
    <source>
        <strain evidence="9">F4-1</strain>
    </source>
</reference>
<dbReference type="PANTHER" id="PTHR19854:SF15">
    <property type="entry name" value="TRANSDUCIN BETA-LIKE PROTEIN 3"/>
    <property type="match status" value="1"/>
</dbReference>
<dbReference type="GO" id="GO:0000480">
    <property type="term" value="P:endonucleolytic cleavage in 5'-ETS of tricistronic rRNA transcript (SSU-rRNA, 5.8S rRNA, LSU-rRNA)"/>
    <property type="evidence" value="ECO:0007669"/>
    <property type="project" value="TreeGrafter"/>
</dbReference>
<feature type="repeat" description="WD" evidence="6">
    <location>
        <begin position="664"/>
        <end position="686"/>
    </location>
</feature>
<dbReference type="Pfam" id="PF08625">
    <property type="entry name" value="Utp13"/>
    <property type="match status" value="1"/>
</dbReference>
<feature type="repeat" description="WD" evidence="6">
    <location>
        <begin position="205"/>
        <end position="227"/>
    </location>
</feature>
<feature type="repeat" description="WD" evidence="6">
    <location>
        <begin position="426"/>
        <end position="467"/>
    </location>
</feature>
<organism evidence="9 10">
    <name type="scientific">Sarocladium strictum</name>
    <name type="common">Black bundle disease fungus</name>
    <name type="synonym">Acremonium strictum</name>
    <dbReference type="NCBI Taxonomy" id="5046"/>
    <lineage>
        <taxon>Eukaryota</taxon>
        <taxon>Fungi</taxon>
        <taxon>Dikarya</taxon>
        <taxon>Ascomycota</taxon>
        <taxon>Pezizomycotina</taxon>
        <taxon>Sordariomycetes</taxon>
        <taxon>Hypocreomycetidae</taxon>
        <taxon>Hypocreales</taxon>
        <taxon>Sarocladiaceae</taxon>
        <taxon>Sarocladium</taxon>
    </lineage>
</organism>
<dbReference type="GO" id="GO:0034511">
    <property type="term" value="F:U3 snoRNA binding"/>
    <property type="evidence" value="ECO:0007669"/>
    <property type="project" value="TreeGrafter"/>
</dbReference>
<feature type="region of interest" description="Disordered" evidence="7">
    <location>
        <begin position="177"/>
        <end position="204"/>
    </location>
</feature>